<dbReference type="InterPro" id="IPR036770">
    <property type="entry name" value="Ankyrin_rpt-contain_sf"/>
</dbReference>
<dbReference type="PROSITE" id="PS50297">
    <property type="entry name" value="ANK_REP_REGION"/>
    <property type="match status" value="1"/>
</dbReference>
<feature type="compositionally biased region" description="Polar residues" evidence="4">
    <location>
        <begin position="105"/>
        <end position="117"/>
    </location>
</feature>
<evidence type="ECO:0000313" key="5">
    <source>
        <dbReference type="EMBL" id="CAL4061681.1"/>
    </source>
</evidence>
<dbReference type="SMART" id="SM00248">
    <property type="entry name" value="ANK"/>
    <property type="match status" value="7"/>
</dbReference>
<evidence type="ECO:0000256" key="4">
    <source>
        <dbReference type="SAM" id="MobiDB-lite"/>
    </source>
</evidence>
<feature type="repeat" description="ANK" evidence="3">
    <location>
        <begin position="150"/>
        <end position="182"/>
    </location>
</feature>
<dbReference type="Proteomes" id="UP001497623">
    <property type="component" value="Unassembled WGS sequence"/>
</dbReference>
<feature type="repeat" description="ANK" evidence="3">
    <location>
        <begin position="323"/>
        <end position="355"/>
    </location>
</feature>
<evidence type="ECO:0000256" key="1">
    <source>
        <dbReference type="ARBA" id="ARBA00022737"/>
    </source>
</evidence>
<dbReference type="EMBL" id="CAXKWB010000664">
    <property type="protein sequence ID" value="CAL4061681.1"/>
    <property type="molecule type" value="Genomic_DNA"/>
</dbReference>
<feature type="non-terminal residue" evidence="5">
    <location>
        <position position="397"/>
    </location>
</feature>
<dbReference type="Gene3D" id="1.25.40.20">
    <property type="entry name" value="Ankyrin repeat-containing domain"/>
    <property type="match status" value="2"/>
</dbReference>
<dbReference type="PANTHER" id="PTHR24171">
    <property type="entry name" value="ANKYRIN REPEAT DOMAIN-CONTAINING PROTEIN 39-RELATED"/>
    <property type="match status" value="1"/>
</dbReference>
<sequence>NSAKMQKIHDFQVTDVTLIPNENIVGAHRQPNLTLQKRKHYESETPESNSVDESHSNSGVPPANKKSKYPLVLGEPEQVASDQSNGDFEPQNNDEEISDPDVNGPNESMTDNRSSESVKNILVSAVQTENALSVNRALQEGADPNTSDQHGTPLLVVAAKNGYINICRLLLQHKANPDAKDHKGCHSIYWGASEGHQEVVKLIIESGGNPQLPSMPPGGCGRLASDIARRHGHRSLATWLESQIKLDTENMCKSKDLVFAVKAGDAPGALCALQQGANPNMTCSWGICHAGAVLCYAVSKEYTDVVKSLLEAKTINVDMHGDTRYTALFEAVLLGNDSIAHLLLSKGADSNKPSGPHSRPPLVQAALDGDLEMCHLLLQQGANPDATDIDGCILFCP</sequence>
<gene>
    <name evidence="5" type="ORF">MNOR_LOCUS2248</name>
</gene>
<comment type="caution">
    <text evidence="5">The sequence shown here is derived from an EMBL/GenBank/DDBJ whole genome shotgun (WGS) entry which is preliminary data.</text>
</comment>
<feature type="region of interest" description="Disordered" evidence="4">
    <location>
        <begin position="29"/>
        <end position="117"/>
    </location>
</feature>
<feature type="repeat" description="ANK" evidence="3">
    <location>
        <begin position="357"/>
        <end position="389"/>
    </location>
</feature>
<feature type="non-terminal residue" evidence="5">
    <location>
        <position position="1"/>
    </location>
</feature>
<keyword evidence="2 3" id="KW-0040">ANK repeat</keyword>
<feature type="compositionally biased region" description="Polar residues" evidence="4">
    <location>
        <begin position="46"/>
        <end position="59"/>
    </location>
</feature>
<dbReference type="SUPFAM" id="SSF48403">
    <property type="entry name" value="Ankyrin repeat"/>
    <property type="match status" value="1"/>
</dbReference>
<organism evidence="5 6">
    <name type="scientific">Meganyctiphanes norvegica</name>
    <name type="common">Northern krill</name>
    <name type="synonym">Thysanopoda norvegica</name>
    <dbReference type="NCBI Taxonomy" id="48144"/>
    <lineage>
        <taxon>Eukaryota</taxon>
        <taxon>Metazoa</taxon>
        <taxon>Ecdysozoa</taxon>
        <taxon>Arthropoda</taxon>
        <taxon>Crustacea</taxon>
        <taxon>Multicrustacea</taxon>
        <taxon>Malacostraca</taxon>
        <taxon>Eumalacostraca</taxon>
        <taxon>Eucarida</taxon>
        <taxon>Euphausiacea</taxon>
        <taxon>Euphausiidae</taxon>
        <taxon>Meganyctiphanes</taxon>
    </lineage>
</organism>
<evidence type="ECO:0000256" key="2">
    <source>
        <dbReference type="ARBA" id="ARBA00023043"/>
    </source>
</evidence>
<evidence type="ECO:0000256" key="3">
    <source>
        <dbReference type="PROSITE-ProRule" id="PRU00023"/>
    </source>
</evidence>
<dbReference type="Pfam" id="PF12796">
    <property type="entry name" value="Ank_2"/>
    <property type="match status" value="2"/>
</dbReference>
<keyword evidence="6" id="KW-1185">Reference proteome</keyword>
<keyword evidence="1" id="KW-0677">Repeat</keyword>
<protein>
    <submittedName>
        <fullName evidence="5">Uncharacterized protein</fullName>
    </submittedName>
</protein>
<dbReference type="AlphaFoldDB" id="A0AAV2PR00"/>
<accession>A0AAV2PR00</accession>
<dbReference type="Pfam" id="PF00023">
    <property type="entry name" value="Ank"/>
    <property type="match status" value="1"/>
</dbReference>
<reference evidence="5 6" key="1">
    <citation type="submission" date="2024-05" db="EMBL/GenBank/DDBJ databases">
        <authorList>
            <person name="Wallberg A."/>
        </authorList>
    </citation>
    <scope>NUCLEOTIDE SEQUENCE [LARGE SCALE GENOMIC DNA]</scope>
</reference>
<dbReference type="InterPro" id="IPR002110">
    <property type="entry name" value="Ankyrin_rpt"/>
</dbReference>
<proteinExistence type="predicted"/>
<name>A0AAV2PR00_MEGNR</name>
<dbReference type="PROSITE" id="PS50088">
    <property type="entry name" value="ANK_REPEAT"/>
    <property type="match status" value="3"/>
</dbReference>
<evidence type="ECO:0000313" key="6">
    <source>
        <dbReference type="Proteomes" id="UP001497623"/>
    </source>
</evidence>